<proteinExistence type="predicted"/>
<evidence type="ECO:0000256" key="1">
    <source>
        <dbReference type="SAM" id="Phobius"/>
    </source>
</evidence>
<name>A0A3D5IY10_9FLAO</name>
<dbReference type="Proteomes" id="UP000264330">
    <property type="component" value="Unassembled WGS sequence"/>
</dbReference>
<feature type="transmembrane region" description="Helical" evidence="1">
    <location>
        <begin position="7"/>
        <end position="29"/>
    </location>
</feature>
<dbReference type="PANTHER" id="PTHR30336">
    <property type="entry name" value="INNER MEMBRANE PROTEIN, PROBABLE PERMEASE"/>
    <property type="match status" value="1"/>
</dbReference>
<dbReference type="PANTHER" id="PTHR30336:SF6">
    <property type="entry name" value="INTEGRAL MEMBRANE PROTEIN"/>
    <property type="match status" value="1"/>
</dbReference>
<keyword evidence="1" id="KW-0472">Membrane</keyword>
<dbReference type="RefSeq" id="WP_013072283.1">
    <property type="nucleotide sequence ID" value="NZ_CAJXAW010000047.1"/>
</dbReference>
<protein>
    <recommendedName>
        <fullName evidence="2">DUF218 domain-containing protein</fullName>
    </recommendedName>
</protein>
<evidence type="ECO:0000313" key="3">
    <source>
        <dbReference type="EMBL" id="HCV80573.1"/>
    </source>
</evidence>
<dbReference type="AlphaFoldDB" id="A0A3D5IY10"/>
<organism evidence="3 4">
    <name type="scientific">Zunongwangia profunda</name>
    <dbReference type="NCBI Taxonomy" id="398743"/>
    <lineage>
        <taxon>Bacteria</taxon>
        <taxon>Pseudomonadati</taxon>
        <taxon>Bacteroidota</taxon>
        <taxon>Flavobacteriia</taxon>
        <taxon>Flavobacteriales</taxon>
        <taxon>Flavobacteriaceae</taxon>
        <taxon>Zunongwangia</taxon>
    </lineage>
</organism>
<keyword evidence="1" id="KW-1133">Transmembrane helix</keyword>
<dbReference type="Pfam" id="PF02698">
    <property type="entry name" value="DUF218"/>
    <property type="match status" value="1"/>
</dbReference>
<dbReference type="GO" id="GO:0005886">
    <property type="term" value="C:plasma membrane"/>
    <property type="evidence" value="ECO:0007669"/>
    <property type="project" value="TreeGrafter"/>
</dbReference>
<reference evidence="3 4" key="1">
    <citation type="journal article" date="2018" name="Nat. Biotechnol.">
        <title>A standardized bacterial taxonomy based on genome phylogeny substantially revises the tree of life.</title>
        <authorList>
            <person name="Parks D.H."/>
            <person name="Chuvochina M."/>
            <person name="Waite D.W."/>
            <person name="Rinke C."/>
            <person name="Skarshewski A."/>
            <person name="Chaumeil P.A."/>
            <person name="Hugenholtz P."/>
        </authorList>
    </citation>
    <scope>NUCLEOTIDE SEQUENCE [LARGE SCALE GENOMIC DNA]</scope>
    <source>
        <strain evidence="3">UBA9359</strain>
    </source>
</reference>
<accession>A0A3D5IY10</accession>
<dbReference type="CDD" id="cd06259">
    <property type="entry name" value="YdcF-like"/>
    <property type="match status" value="1"/>
</dbReference>
<gene>
    <name evidence="3" type="ORF">DGQ38_05935</name>
</gene>
<dbReference type="OMA" id="DATWYYG"/>
<sequence>MRFLKKSILYTVILIVLGIFITLGLEAFIKQDIASRMYAEINEVPSAKTAIVLGASVHSDGKLSPILQDRVDTAIDLLKHHKVEEILISGDHGSDDYNEVDAIANYLTENGIPSDILILDHAGFDTYDSMYRASKVFNIKDAIVITQQFHLPRALFIAKHLGLDYYGFEAKEREFKIETKIMKREKLANYKAVFEVIFQTKPRVLNKKI</sequence>
<feature type="domain" description="DUF218" evidence="2">
    <location>
        <begin position="49"/>
        <end position="165"/>
    </location>
</feature>
<dbReference type="EMBL" id="DPMF01000138">
    <property type="protein sequence ID" value="HCV80573.1"/>
    <property type="molecule type" value="Genomic_DNA"/>
</dbReference>
<keyword evidence="1" id="KW-0812">Transmembrane</keyword>
<dbReference type="InterPro" id="IPR051599">
    <property type="entry name" value="Cell_Envelope_Assoc"/>
</dbReference>
<dbReference type="InterPro" id="IPR003848">
    <property type="entry name" value="DUF218"/>
</dbReference>
<evidence type="ECO:0000259" key="2">
    <source>
        <dbReference type="Pfam" id="PF02698"/>
    </source>
</evidence>
<comment type="caution">
    <text evidence="3">The sequence shown here is derived from an EMBL/GenBank/DDBJ whole genome shotgun (WGS) entry which is preliminary data.</text>
</comment>
<evidence type="ECO:0000313" key="4">
    <source>
        <dbReference type="Proteomes" id="UP000264330"/>
    </source>
</evidence>